<dbReference type="HOGENOM" id="CLU_2824123_0_0_7"/>
<organism evidence="1 2">
    <name type="scientific">Desulforapulum autotrophicum (strain ATCC 43914 / DSM 3382 / VKM B-1955 / HRM2)</name>
    <name type="common">Desulfobacterium autotrophicum</name>
    <dbReference type="NCBI Taxonomy" id="177437"/>
    <lineage>
        <taxon>Bacteria</taxon>
        <taxon>Pseudomonadati</taxon>
        <taxon>Thermodesulfobacteriota</taxon>
        <taxon>Desulfobacteria</taxon>
        <taxon>Desulfobacterales</taxon>
        <taxon>Desulfobacteraceae</taxon>
        <taxon>Desulforapulum</taxon>
    </lineage>
</organism>
<dbReference type="eggNOG" id="ENOG502ZNGX">
    <property type="taxonomic scope" value="Bacteria"/>
</dbReference>
<evidence type="ECO:0000313" key="2">
    <source>
        <dbReference type="Proteomes" id="UP000000442"/>
    </source>
</evidence>
<accession>C0QC20</accession>
<evidence type="ECO:0000313" key="1">
    <source>
        <dbReference type="EMBL" id="ACN15032.1"/>
    </source>
</evidence>
<dbReference type="AlphaFoldDB" id="C0QC20"/>
<keyword evidence="2" id="KW-1185">Reference proteome</keyword>
<reference evidence="1 2" key="1">
    <citation type="journal article" date="2009" name="Environ. Microbiol.">
        <title>Genome sequence of Desulfobacterium autotrophicum HRM2, a marine sulfate reducer oxidizing organic carbon completely to carbon dioxide.</title>
        <authorList>
            <person name="Strittmatter A.W."/>
            <person name="Liesegang H."/>
            <person name="Rabus R."/>
            <person name="Decker I."/>
            <person name="Amann J."/>
            <person name="Andres S."/>
            <person name="Henne A."/>
            <person name="Fricke W.F."/>
            <person name="Martinez-Arias R."/>
            <person name="Bartels D."/>
            <person name="Goesmann A."/>
            <person name="Krause L."/>
            <person name="Puehler A."/>
            <person name="Klenk H.P."/>
            <person name="Richter M."/>
            <person name="Schuler M."/>
            <person name="Gloeckner F.O."/>
            <person name="Meyerdierks A."/>
            <person name="Gottschalk G."/>
            <person name="Amann R."/>
        </authorList>
    </citation>
    <scope>NUCLEOTIDE SEQUENCE [LARGE SCALE GENOMIC DNA]</scope>
    <source>
        <strain evidence="2">ATCC 43914 / DSM 3382 / HRM2</strain>
    </source>
</reference>
<name>C0QC20_DESAH</name>
<sequence>MSRLNGKLCPFFNKECQQNQCALFEERLDNCAFQVLIYNLYKLEKTIGGGPAMVPPGKQPTFPVPPRT</sequence>
<dbReference type="OrthoDB" id="5425898at2"/>
<gene>
    <name evidence="1" type="ordered locus">HRM2_19310</name>
</gene>
<dbReference type="Proteomes" id="UP000000442">
    <property type="component" value="Chromosome"/>
</dbReference>
<protein>
    <submittedName>
        <fullName evidence="1">Uncharacterized protein</fullName>
    </submittedName>
</protein>
<proteinExistence type="predicted"/>
<dbReference type="STRING" id="177437.HRM2_19310"/>
<dbReference type="KEGG" id="dat:HRM2_19310"/>
<dbReference type="EMBL" id="CP001087">
    <property type="protein sequence ID" value="ACN15032.1"/>
    <property type="molecule type" value="Genomic_DNA"/>
</dbReference>